<feature type="domain" description="Nucleotidyl transferase" evidence="8">
    <location>
        <begin position="7"/>
        <end position="233"/>
    </location>
</feature>
<dbReference type="Proteomes" id="UP000516046">
    <property type="component" value="Chromosome"/>
</dbReference>
<reference evidence="9 10" key="1">
    <citation type="submission" date="2020-08" db="EMBL/GenBank/DDBJ databases">
        <authorList>
            <person name="Ren C."/>
            <person name="Gu Y."/>
            <person name="Xu Y."/>
        </authorList>
    </citation>
    <scope>NUCLEOTIDE SEQUENCE [LARGE SCALE GENOMIC DNA]</scope>
    <source>
        <strain evidence="9 10">LBM18003</strain>
    </source>
</reference>
<protein>
    <submittedName>
        <fullName evidence="9">NTP transferase domain-containing protein</fullName>
    </submittedName>
</protein>
<name>A0A7G9WHE7_9FIRM</name>
<evidence type="ECO:0000256" key="1">
    <source>
        <dbReference type="ARBA" id="ARBA00004496"/>
    </source>
</evidence>
<evidence type="ECO:0000256" key="2">
    <source>
        <dbReference type="ARBA" id="ARBA00022679"/>
    </source>
</evidence>
<keyword evidence="10" id="KW-1185">Reference proteome</keyword>
<dbReference type="GO" id="GO:0019134">
    <property type="term" value="F:glucosamine-1-phosphate N-acetyltransferase activity"/>
    <property type="evidence" value="ECO:0007669"/>
    <property type="project" value="UniProtKB-EC"/>
</dbReference>
<dbReference type="Pfam" id="PF00483">
    <property type="entry name" value="NTP_transferase"/>
    <property type="match status" value="1"/>
</dbReference>
<dbReference type="PANTHER" id="PTHR43584:SF3">
    <property type="entry name" value="BIFUNCTIONAL PROTEIN GLMU"/>
    <property type="match status" value="1"/>
</dbReference>
<dbReference type="GO" id="GO:0005737">
    <property type="term" value="C:cytoplasm"/>
    <property type="evidence" value="ECO:0007669"/>
    <property type="project" value="UniProtKB-SubCell"/>
</dbReference>
<dbReference type="Gene3D" id="2.160.10.10">
    <property type="entry name" value="Hexapeptide repeat proteins"/>
    <property type="match status" value="1"/>
</dbReference>
<comment type="function">
    <text evidence="7">Catalyzes the last two sequential reactions in the de novo biosynthetic pathway for UDP-N-acetylglucosamine (UDP-GlcNAc). The C-terminal domain catalyzes the transfer of acetyl group from acetyl coenzyme A to glucosamine-1-phosphate (GlcN-1-P) to produce N-acetylglucosamine-1-phosphate (GlcNAc-1-P), which is converted into UDP-GlcNAc by the transfer of uridine 5-monophosphate (from uridine 5-triphosphate), a reaction catalyzed by the N-terminal domain.</text>
</comment>
<keyword evidence="2 9" id="KW-0808">Transferase</keyword>
<evidence type="ECO:0000256" key="3">
    <source>
        <dbReference type="ARBA" id="ARBA00022695"/>
    </source>
</evidence>
<dbReference type="InterPro" id="IPR001451">
    <property type="entry name" value="Hexapep"/>
</dbReference>
<dbReference type="Pfam" id="PF00132">
    <property type="entry name" value="Hexapep"/>
    <property type="match status" value="1"/>
</dbReference>
<dbReference type="GO" id="GO:0003977">
    <property type="term" value="F:UDP-N-acetylglucosamine diphosphorylase activity"/>
    <property type="evidence" value="ECO:0007669"/>
    <property type="project" value="UniProtKB-EC"/>
</dbReference>
<dbReference type="InterPro" id="IPR005835">
    <property type="entry name" value="NTP_transferase_dom"/>
</dbReference>
<dbReference type="RefSeq" id="WP_212507173.1">
    <property type="nucleotide sequence ID" value="NZ_CP060696.1"/>
</dbReference>
<evidence type="ECO:0000256" key="5">
    <source>
        <dbReference type="ARBA" id="ARBA00048247"/>
    </source>
</evidence>
<evidence type="ECO:0000256" key="4">
    <source>
        <dbReference type="ARBA" id="ARBA00023315"/>
    </source>
</evidence>
<comment type="subcellular location">
    <subcellularLocation>
        <location evidence="1">Cytoplasm</location>
    </subcellularLocation>
</comment>
<comment type="catalytic activity">
    <reaction evidence="6">
        <text>N-acetyl-alpha-D-glucosamine 1-phosphate + UTP + H(+) = UDP-N-acetyl-alpha-D-glucosamine + diphosphate</text>
        <dbReference type="Rhea" id="RHEA:13509"/>
        <dbReference type="ChEBI" id="CHEBI:15378"/>
        <dbReference type="ChEBI" id="CHEBI:33019"/>
        <dbReference type="ChEBI" id="CHEBI:46398"/>
        <dbReference type="ChEBI" id="CHEBI:57705"/>
        <dbReference type="ChEBI" id="CHEBI:57776"/>
        <dbReference type="EC" id="2.7.7.23"/>
    </reaction>
</comment>
<sequence>MPKQYCAVVLAAGEGKRMKSNRPKVLSEVLFKPMLRWVLDAVQASSIGDICCVAGHRHEQVEAYLSELNTGAFAERPVSCVLQQERRGTGHAVMMARAFLEAHRGGHVLVLNGDAPFMSSETIDAALKQHTASGNAATVISAKVENPFGYGRIVRDAQTDLLKGIVEQKDADSEVQKIQEINSGSYWFCVNDLLDILSCITSDNAQGEYYLTDAIKLLLDRGKRASACIAEDSAAVLGANDCSQLAELNDIARQRVLQKHRDAGISIPCTDGVLIGPDVTIGQYSCIFPGSILQGSTQIGESCTIGPNTVLNNAVVSDGVSLNSVQVYNRKIAKTDSVKPYTIYQ</sequence>
<gene>
    <name evidence="9" type="ORF">H6X83_00085</name>
</gene>
<organism evidence="9 10">
    <name type="scientific">Caproicibacterium amylolyticum</name>
    <dbReference type="NCBI Taxonomy" id="2766537"/>
    <lineage>
        <taxon>Bacteria</taxon>
        <taxon>Bacillati</taxon>
        <taxon>Bacillota</taxon>
        <taxon>Clostridia</taxon>
        <taxon>Eubacteriales</taxon>
        <taxon>Oscillospiraceae</taxon>
        <taxon>Caproicibacterium</taxon>
    </lineage>
</organism>
<dbReference type="AlphaFoldDB" id="A0A7G9WHE7"/>
<evidence type="ECO:0000256" key="6">
    <source>
        <dbReference type="ARBA" id="ARBA00048493"/>
    </source>
</evidence>
<accession>A0A7G9WHE7</accession>
<evidence type="ECO:0000259" key="8">
    <source>
        <dbReference type="Pfam" id="PF00483"/>
    </source>
</evidence>
<dbReference type="KEGG" id="caml:H6X83_00085"/>
<evidence type="ECO:0000313" key="9">
    <source>
        <dbReference type="EMBL" id="QNO18109.1"/>
    </source>
</evidence>
<dbReference type="InterPro" id="IPR050065">
    <property type="entry name" value="GlmU-like"/>
</dbReference>
<evidence type="ECO:0000256" key="7">
    <source>
        <dbReference type="ARBA" id="ARBA00049628"/>
    </source>
</evidence>
<proteinExistence type="predicted"/>
<comment type="catalytic activity">
    <reaction evidence="5">
        <text>alpha-D-glucosamine 1-phosphate + acetyl-CoA = N-acetyl-alpha-D-glucosamine 1-phosphate + CoA + H(+)</text>
        <dbReference type="Rhea" id="RHEA:13725"/>
        <dbReference type="ChEBI" id="CHEBI:15378"/>
        <dbReference type="ChEBI" id="CHEBI:57287"/>
        <dbReference type="ChEBI" id="CHEBI:57288"/>
        <dbReference type="ChEBI" id="CHEBI:57776"/>
        <dbReference type="ChEBI" id="CHEBI:58516"/>
        <dbReference type="EC" id="2.3.1.157"/>
    </reaction>
</comment>
<dbReference type="PANTHER" id="PTHR43584">
    <property type="entry name" value="NUCLEOTIDYL TRANSFERASE"/>
    <property type="match status" value="1"/>
</dbReference>
<keyword evidence="3" id="KW-0548">Nucleotidyltransferase</keyword>
<dbReference type="EMBL" id="CP060696">
    <property type="protein sequence ID" value="QNO18109.1"/>
    <property type="molecule type" value="Genomic_DNA"/>
</dbReference>
<dbReference type="CDD" id="cd02540">
    <property type="entry name" value="GT2_GlmU_N_bac"/>
    <property type="match status" value="1"/>
</dbReference>
<dbReference type="InterPro" id="IPR029044">
    <property type="entry name" value="Nucleotide-diphossugar_trans"/>
</dbReference>
<dbReference type="SUPFAM" id="SSF53448">
    <property type="entry name" value="Nucleotide-diphospho-sugar transferases"/>
    <property type="match status" value="1"/>
</dbReference>
<evidence type="ECO:0000313" key="10">
    <source>
        <dbReference type="Proteomes" id="UP000516046"/>
    </source>
</evidence>
<keyword evidence="4" id="KW-0012">Acyltransferase</keyword>
<dbReference type="Gene3D" id="3.90.550.10">
    <property type="entry name" value="Spore Coat Polysaccharide Biosynthesis Protein SpsA, Chain A"/>
    <property type="match status" value="1"/>
</dbReference>